<proteinExistence type="predicted"/>
<evidence type="ECO:0000313" key="2">
    <source>
        <dbReference type="EMBL" id="OXV08675.1"/>
    </source>
</evidence>
<dbReference type="Proteomes" id="UP000243515">
    <property type="component" value="Unassembled WGS sequence"/>
</dbReference>
<comment type="caution">
    <text evidence="2">The sequence shown here is derived from an EMBL/GenBank/DDBJ whole genome shotgun (WGS) entry which is preliminary data.</text>
</comment>
<evidence type="ECO:0000313" key="3">
    <source>
        <dbReference type="Proteomes" id="UP000243515"/>
    </source>
</evidence>
<gene>
    <name evidence="2" type="ORF">Egran_03562</name>
</gene>
<accession>A0A232LWY7</accession>
<name>A0A232LWY7_9EURO</name>
<keyword evidence="3" id="KW-1185">Reference proteome</keyword>
<feature type="region of interest" description="Disordered" evidence="1">
    <location>
        <begin position="433"/>
        <end position="466"/>
    </location>
</feature>
<reference evidence="2 3" key="1">
    <citation type="journal article" date="2015" name="Environ. Microbiol.">
        <title>Metagenome sequence of Elaphomyces granulatus from sporocarp tissue reveals Ascomycota ectomycorrhizal fingerprints of genome expansion and a Proteobacteria-rich microbiome.</title>
        <authorList>
            <person name="Quandt C.A."/>
            <person name="Kohler A."/>
            <person name="Hesse C.N."/>
            <person name="Sharpton T.J."/>
            <person name="Martin F."/>
            <person name="Spatafora J.W."/>
        </authorList>
    </citation>
    <scope>NUCLEOTIDE SEQUENCE [LARGE SCALE GENOMIC DNA]</scope>
    <source>
        <strain evidence="2 3">OSC145934</strain>
    </source>
</reference>
<evidence type="ECO:0000256" key="1">
    <source>
        <dbReference type="SAM" id="MobiDB-lite"/>
    </source>
</evidence>
<dbReference type="AlphaFoldDB" id="A0A232LWY7"/>
<sequence>MTTGLSKILDTFTEIAIEFGDVDVLKRCLKLLGERLSLSVGSHFGKAIPSLGFSNLQLMLGDFFNSNAGAIKKLRLVSNIISTYLSECKRLGVDAHSEAMQWQDDLLGKILSSWSCLHEADGRGAVDIIKNYPLDGVVKRLMLFLEKNVDNSAFVVGFLTCLHDSSQDIRLDQTEVTDIYKSILAKAIKVFKIDTLTQPQPRSGPSWYGAVEKRGPGQGSISWGTMINLFKQCDVIGIDTSDVLEVLRRRALELREEALESMYSQFFLPFISGLCLYLKSRTSRSATYTEQNFIVQLIEIYIRRYVKTPPKEPTDWKRTLTINCSCEDCRLLRRYVEDKHNKIGDFRLIEKRRRHIENWLDGTFRKATIRTGPPHTLRIEKTNERYKIDQKAWNNRATIAKSRLTALSKDSPLVDIIGEDSSTKLLRHESFKSSVADSNPAPPSVSLAPNTTTVPKKRSFVDLTDA</sequence>
<dbReference type="EMBL" id="NPHW01003958">
    <property type="protein sequence ID" value="OXV08675.1"/>
    <property type="molecule type" value="Genomic_DNA"/>
</dbReference>
<protein>
    <submittedName>
        <fullName evidence="2">Uncharacterized protein</fullName>
    </submittedName>
</protein>
<dbReference type="OrthoDB" id="27483at2759"/>
<organism evidence="2 3">
    <name type="scientific">Elaphomyces granulatus</name>
    <dbReference type="NCBI Taxonomy" id="519963"/>
    <lineage>
        <taxon>Eukaryota</taxon>
        <taxon>Fungi</taxon>
        <taxon>Dikarya</taxon>
        <taxon>Ascomycota</taxon>
        <taxon>Pezizomycotina</taxon>
        <taxon>Eurotiomycetes</taxon>
        <taxon>Eurotiomycetidae</taxon>
        <taxon>Eurotiales</taxon>
        <taxon>Elaphomycetaceae</taxon>
        <taxon>Elaphomyces</taxon>
    </lineage>
</organism>